<evidence type="ECO:0000256" key="8">
    <source>
        <dbReference type="SAM" id="Phobius"/>
    </source>
</evidence>
<dbReference type="Proteomes" id="UP000678499">
    <property type="component" value="Unassembled WGS sequence"/>
</dbReference>
<dbReference type="InterPro" id="IPR002293">
    <property type="entry name" value="AA/rel_permease1"/>
</dbReference>
<evidence type="ECO:0000313" key="9">
    <source>
        <dbReference type="EMBL" id="CAD7273278.1"/>
    </source>
</evidence>
<evidence type="ECO:0000256" key="7">
    <source>
        <dbReference type="ARBA" id="ARBA00023136"/>
    </source>
</evidence>
<evidence type="ECO:0008006" key="11">
    <source>
        <dbReference type="Google" id="ProtNLM"/>
    </source>
</evidence>
<keyword evidence="3" id="KW-0813">Transport</keyword>
<comment type="subcellular location">
    <subcellularLocation>
        <location evidence="1">Cell membrane</location>
        <topology evidence="1">Multi-pass membrane protein</topology>
    </subcellularLocation>
</comment>
<feature type="transmembrane region" description="Helical" evidence="8">
    <location>
        <begin position="456"/>
        <end position="482"/>
    </location>
</feature>
<dbReference type="PANTHER" id="PTHR11785">
    <property type="entry name" value="AMINO ACID TRANSPORTER"/>
    <property type="match status" value="1"/>
</dbReference>
<feature type="transmembrane region" description="Helical" evidence="8">
    <location>
        <begin position="376"/>
        <end position="395"/>
    </location>
</feature>
<keyword evidence="10" id="KW-1185">Reference proteome</keyword>
<feature type="transmembrane region" description="Helical" evidence="8">
    <location>
        <begin position="170"/>
        <end position="190"/>
    </location>
</feature>
<dbReference type="EMBL" id="OA882150">
    <property type="protein sequence ID" value="CAD7273278.1"/>
    <property type="molecule type" value="Genomic_DNA"/>
</dbReference>
<dbReference type="FunFam" id="1.20.1740.10:FF:000003">
    <property type="entry name" value="Y+L amino acid transporter 1 isoform X1"/>
    <property type="match status" value="1"/>
</dbReference>
<dbReference type="InterPro" id="IPR050598">
    <property type="entry name" value="AminoAcid_Transporter"/>
</dbReference>
<evidence type="ECO:0000256" key="1">
    <source>
        <dbReference type="ARBA" id="ARBA00004651"/>
    </source>
</evidence>
<evidence type="ECO:0000256" key="3">
    <source>
        <dbReference type="ARBA" id="ARBA00022448"/>
    </source>
</evidence>
<sequence>METTSTAVEVNSRRRGLSRAFQVPFVCSSFRNAVCRGTAPAADSALFETKSFSISDTLSQSSSAVGNVRKLVTGLAVDDTEMELGLGPRRGVSSTSSSPAILELGRRHSHGDRYHRRASGFAGGRDRASPTCRGHHLRRATIHQDSVRRSSSVRAAAAAAAARVTLKEQIGLLDSVAMIVGIIIGSGIFVSPKGVLIASGSVGMSLIIWIASGVFSMIGALCYAELGMPFTKAGTAIPKSGGDYAYLWAGFGPLPAFLFLWVALLVLCPSANAIIALTFATYVLQAVFPSCEPPHLAVQLLAAAVIGLLTYINCHNVRWATRIQDVFTGTKVAALLIITGAGLWAMFGAPSNHLITREGPRALFKDTNWDPGSISIAFYAGMFSYAGWNFLNFIVEEVKNPFVNLPRAIWISLPVVTAVYVLANMSYFAVLSKEEILESGAVAVTFADRTLGHLAWLMPIFVACSTFGSLNGGILVTSRLFFVGAREGHLPEALALINIHNFTPVPSLVFLCAVTIVMLFVTDLYVLITYMSFVESLFRALSIGALLYLRWKKPDLYRPIKARNSMRFCPEYTVHLVFPIVFFIVCVMLTIMPIYSSPWEVGVGVAIMLTGLPVYFIFIYLPRAGYRDYELKNKLTSQMSIFCSKFFVCSRPDDQASFFYD</sequence>
<reference evidence="9" key="1">
    <citation type="submission" date="2020-11" db="EMBL/GenBank/DDBJ databases">
        <authorList>
            <person name="Tran Van P."/>
        </authorList>
    </citation>
    <scope>NUCLEOTIDE SEQUENCE</scope>
</reference>
<evidence type="ECO:0000313" key="10">
    <source>
        <dbReference type="Proteomes" id="UP000678499"/>
    </source>
</evidence>
<dbReference type="Gene3D" id="1.20.1740.10">
    <property type="entry name" value="Amino acid/polyamine transporter I"/>
    <property type="match status" value="1"/>
</dbReference>
<dbReference type="PANTHER" id="PTHR11785:SF240">
    <property type="entry name" value="LD25378P"/>
    <property type="match status" value="1"/>
</dbReference>
<feature type="transmembrane region" description="Helical" evidence="8">
    <location>
        <begin position="246"/>
        <end position="266"/>
    </location>
</feature>
<gene>
    <name evidence="9" type="ORF">NMOB1V02_LOCUS1175</name>
</gene>
<dbReference type="AlphaFoldDB" id="A0A7R9GA85"/>
<feature type="transmembrane region" description="Helical" evidence="8">
    <location>
        <begin position="527"/>
        <end position="551"/>
    </location>
</feature>
<proteinExistence type="inferred from homology"/>
<protein>
    <recommendedName>
        <fullName evidence="11">Y+L amino acid transporter 2</fullName>
    </recommendedName>
</protein>
<accession>A0A7R9GA85</accession>
<evidence type="ECO:0000256" key="2">
    <source>
        <dbReference type="ARBA" id="ARBA00007040"/>
    </source>
</evidence>
<keyword evidence="7 8" id="KW-0472">Membrane</keyword>
<organism evidence="9">
    <name type="scientific">Notodromas monacha</name>
    <dbReference type="NCBI Taxonomy" id="399045"/>
    <lineage>
        <taxon>Eukaryota</taxon>
        <taxon>Metazoa</taxon>
        <taxon>Ecdysozoa</taxon>
        <taxon>Arthropoda</taxon>
        <taxon>Crustacea</taxon>
        <taxon>Oligostraca</taxon>
        <taxon>Ostracoda</taxon>
        <taxon>Podocopa</taxon>
        <taxon>Podocopida</taxon>
        <taxon>Cypridocopina</taxon>
        <taxon>Cypridoidea</taxon>
        <taxon>Cyprididae</taxon>
        <taxon>Notodromas</taxon>
    </lineage>
</organism>
<evidence type="ECO:0000256" key="6">
    <source>
        <dbReference type="ARBA" id="ARBA00022989"/>
    </source>
</evidence>
<dbReference type="OrthoDB" id="3257095at2759"/>
<feature type="transmembrane region" description="Helical" evidence="8">
    <location>
        <begin position="601"/>
        <end position="621"/>
    </location>
</feature>
<feature type="transmembrane region" description="Helical" evidence="8">
    <location>
        <begin position="202"/>
        <end position="226"/>
    </location>
</feature>
<feature type="transmembrane region" description="Helical" evidence="8">
    <location>
        <begin position="296"/>
        <end position="314"/>
    </location>
</feature>
<name>A0A7R9GA85_9CRUS</name>
<keyword evidence="6 8" id="KW-1133">Transmembrane helix</keyword>
<evidence type="ECO:0000256" key="5">
    <source>
        <dbReference type="ARBA" id="ARBA00022692"/>
    </source>
</evidence>
<dbReference type="EMBL" id="CAJPEX010000113">
    <property type="protein sequence ID" value="CAG0913430.1"/>
    <property type="molecule type" value="Genomic_DNA"/>
</dbReference>
<feature type="transmembrane region" description="Helical" evidence="8">
    <location>
        <begin position="494"/>
        <end position="521"/>
    </location>
</feature>
<dbReference type="GO" id="GO:0015179">
    <property type="term" value="F:L-amino acid transmembrane transporter activity"/>
    <property type="evidence" value="ECO:0007669"/>
    <property type="project" value="TreeGrafter"/>
</dbReference>
<evidence type="ECO:0000256" key="4">
    <source>
        <dbReference type="ARBA" id="ARBA00022475"/>
    </source>
</evidence>
<comment type="similarity">
    <text evidence="2">Belongs to the amino acid-polyamine-organocation (APC) superfamily. L-type amino acid transporter (LAT) (TC 2.A.3.8) family.</text>
</comment>
<keyword evidence="5 8" id="KW-0812">Transmembrane</keyword>
<feature type="transmembrane region" description="Helical" evidence="8">
    <location>
        <begin position="326"/>
        <end position="347"/>
    </location>
</feature>
<feature type="transmembrane region" description="Helical" evidence="8">
    <location>
        <begin position="407"/>
        <end position="430"/>
    </location>
</feature>
<feature type="transmembrane region" description="Helical" evidence="8">
    <location>
        <begin position="572"/>
        <end position="595"/>
    </location>
</feature>
<keyword evidence="4" id="KW-1003">Cell membrane</keyword>
<dbReference type="Pfam" id="PF13520">
    <property type="entry name" value="AA_permease_2"/>
    <property type="match status" value="1"/>
</dbReference>
<dbReference type="GO" id="GO:0005886">
    <property type="term" value="C:plasma membrane"/>
    <property type="evidence" value="ECO:0007669"/>
    <property type="project" value="UniProtKB-SubCell"/>
</dbReference>